<dbReference type="InterPro" id="IPR058210">
    <property type="entry name" value="SACS/Nov_dom"/>
</dbReference>
<name>A0AAD7DAC7_MYCRO</name>
<feature type="domain" description="Sacsin/Nov" evidence="2">
    <location>
        <begin position="9"/>
        <end position="237"/>
    </location>
</feature>
<evidence type="ECO:0000259" key="2">
    <source>
        <dbReference type="Pfam" id="PF25794"/>
    </source>
</evidence>
<dbReference type="EMBL" id="JARKIE010000114">
    <property type="protein sequence ID" value="KAJ7681761.1"/>
    <property type="molecule type" value="Genomic_DNA"/>
</dbReference>
<dbReference type="Pfam" id="PF25794">
    <property type="entry name" value="SACS"/>
    <property type="match status" value="2"/>
</dbReference>
<dbReference type="Gene3D" id="3.30.710.10">
    <property type="entry name" value="Potassium Channel Kv1.1, Chain A"/>
    <property type="match status" value="1"/>
</dbReference>
<dbReference type="Proteomes" id="UP001221757">
    <property type="component" value="Unassembled WGS sequence"/>
</dbReference>
<gene>
    <name evidence="3" type="ORF">B0H17DRAFT_1075598</name>
</gene>
<feature type="domain" description="Sacsin/Nov" evidence="2">
    <location>
        <begin position="1322"/>
        <end position="1506"/>
    </location>
</feature>
<dbReference type="SUPFAM" id="SSF54695">
    <property type="entry name" value="POZ domain"/>
    <property type="match status" value="1"/>
</dbReference>
<accession>A0AAD7DAC7</accession>
<dbReference type="GO" id="GO:0030544">
    <property type="term" value="F:Hsp70 protein binding"/>
    <property type="evidence" value="ECO:0007669"/>
    <property type="project" value="TreeGrafter"/>
</dbReference>
<evidence type="ECO:0000256" key="1">
    <source>
        <dbReference type="SAM" id="MobiDB-lite"/>
    </source>
</evidence>
<dbReference type="SUPFAM" id="SSF55874">
    <property type="entry name" value="ATPase domain of HSP90 chaperone/DNA topoisomerase II/histidine kinase"/>
    <property type="match status" value="2"/>
</dbReference>
<reference evidence="3" key="1">
    <citation type="submission" date="2023-03" db="EMBL/GenBank/DDBJ databases">
        <title>Massive genome expansion in bonnet fungi (Mycena s.s.) driven by repeated elements and novel gene families across ecological guilds.</title>
        <authorList>
            <consortium name="Lawrence Berkeley National Laboratory"/>
            <person name="Harder C.B."/>
            <person name="Miyauchi S."/>
            <person name="Viragh M."/>
            <person name="Kuo A."/>
            <person name="Thoen E."/>
            <person name="Andreopoulos B."/>
            <person name="Lu D."/>
            <person name="Skrede I."/>
            <person name="Drula E."/>
            <person name="Henrissat B."/>
            <person name="Morin E."/>
            <person name="Kohler A."/>
            <person name="Barry K."/>
            <person name="LaButti K."/>
            <person name="Morin E."/>
            <person name="Salamov A."/>
            <person name="Lipzen A."/>
            <person name="Mereny Z."/>
            <person name="Hegedus B."/>
            <person name="Baldrian P."/>
            <person name="Stursova M."/>
            <person name="Weitz H."/>
            <person name="Taylor A."/>
            <person name="Grigoriev I.V."/>
            <person name="Nagy L.G."/>
            <person name="Martin F."/>
            <person name="Kauserud H."/>
        </authorList>
    </citation>
    <scope>NUCLEOTIDE SEQUENCE</scope>
    <source>
        <strain evidence="3">CBHHK067</strain>
    </source>
</reference>
<protein>
    <recommendedName>
        <fullName evidence="2">Sacsin/Nov domain-containing protein</fullName>
    </recommendedName>
</protein>
<evidence type="ECO:0000313" key="4">
    <source>
        <dbReference type="Proteomes" id="UP001221757"/>
    </source>
</evidence>
<sequence length="2709" mass="301435">MPENFRERADLTKIIKSILDSYPLGNGILRELLQNSDDASATTQTFILDMRTHPSRSVVDADLIQCQGPALLAVNDTLFKDSDWEAIRTLHSSSKTTDETKIGKFGIGVRACYHITDNPHFLSGRKLAIFDPHERFSAGIAGGVRIDILDDGDKYADQLAAFNKSLNSNPDGSFPGTVVRLPLRTPAQALTSTIKPTAVDQAVIKMLFHDFVEKELSVVMLFLKHIRSISLKIIYPNGVETFIGSAEIPDLSIAEKRTFSRNAGARDETFKCAIDVKTIDAATRKATTVSQVWRIYHAVRSTGETSGIMSRNLGYDVGAALTVDKLFSHVALAFPIGLHSGFNGRLFTLLPLPIHTGFPVHMHAILALTQDRQSLRNIEETGTGPESRERLLVTWNQSVFDIFLPSTWSALLRILVDQNEVEEIWSAWPPLNPANTNGSSYWSEILTNLVDHVVDQDLPIFPTFPNSRLPVSLSSAFIASDDDDTAVLTALAKAGLTIVKPPGHIRDALSSSSTHLRFLHPTTVRKALLSRVPALTIAAETDKDLILEYLVLSPGTISNVIGIPLVPLLNGSRVSLSQAAPIRGFVTQEGTYILVTQQEGEVFGNCDTNLISLPKLSPRVAQVFLSPAAPQLVSVARLDKTKVFVYLHTFFGSFNPADDEVTGDSASSKVEWLTRFWKWMSEATWEDKPALLPLITRFHLLPTVQGTLRKLESRILLPIPGYAGNGTMNAWGNLGVRFAHPNIVPYSRAFHNFAANPTDILFLIDSISSQHISNLDMRSASLIQEHLVESMRIRSGNSPVRLDAQSRQKFIQLPIFPIRTTVREGTKGRKLSQRGTGAASGALIFMRVGDDCPVPVTPEHTTFFDVTPSSGVLGTILDAAGVKKALVELGVLEMAIDHLKVQPLDVLDALLSRIIPRLSDLSPFAKSKLQSVPFVTVSGSTKRIPPAQIIDPRSDLAYLYQGEAGKLPSGRWSQDPYLSLLASQGFFQKDMSADIVSERVAHLARIRPEAEYPQIFAKAQLFLRLLDKSWSSIQHVSGVPQCLAEKWLPIRPDTALSAPAECRDKREKSFLFDLCLSVVDREVHDENLRRSLGWNGIPIQVLQEQLLRALTHSKNRAQRLHALITEYSRRSRTLSDGDFEYVKRIVSDDPWVPIGPTLIVDTKYALLRPSRLIGRFKTVPRTLLEACGGQGAIFLQRMGCAETPSLETLLNELGLLLSEQADRRREVPVSEEALYILKEMAPLLPGSPGDYERILVPAKDGILHPIRQVYYVDCKTDFLPDTGLPVHPEIPESLARDLKVQFLSGLELGDDDDDDDDLQMGEDFTTRVKGVLEEHDVQYALNEFLANAVDAKAIAFSILLDERTFESSKLLSPGLADLQRRPSLFLYNNAKFSEADFRGLRQVGQGGKRSNPDSIGRYGLGALSLFHFTDVVQIVSDDRLLILDPSGTHLAPRKGRPRTSLLWSLSDIRRRYPDQLSAFDSVHGFSKSSSSYPGTLFRLPLRDSSSVLSSPVLRVSHCLNYLNGPYFELAKNAMYFTCLERISAVRQSPVGRRTALWSIDASRPPAQKFLDRELITLKSNLGSEPSTTSSQLWLVTKSTTSISRVPAEHRNVLLGMGLHESQIGLVVRMALLLEDNAEGVTAVRPSQGLRPPVLQQSSARTHFLFSTLRLPVQTALPAHISAQFAISSDRRNIRFESPDGSGHRLPHAAFNHWILDTLLPPLYISSVYHAANVSLSLNSRSATVPRNSFLWWPVNHNDDDSISRVIVQGFYGSVLKSSVPICNTVTADLIAPVDAIFSSDGTPFGVEELLRKLKAPSFVKLPFTNHRLVVKASATAGADQLRFVDPAFVREVLESRTNKVITFFANLRISMRTINSVLLYMLKGDVPVSNLPLLILASDKLTHGSPQQPTKYVCNGAIPHLFSPSHFIHEATDEETRDLLVKSVDMNVELFNAAGVVALVKERISPQPRCIHSAATKQWIADFWDTYSRLPAPPTPASLEALPLIPTANGDYISLQFSCRDDVISEPIARPTLVSAMQRMDLIFCRVPQPLRASFDKPFTLQAFLKAIRSKSSPLDSLSFDETREVRHWIRSELYACGDTDSRSIIQSLPMWEARKDNQIVLLKAHNLEMLPDGLRCDIFEGYIKPGKAIANFSHALETVLSWPPRFRTMTSEKLAQALTFPLVLPSSNMVSYLALLRAFLDLEGPGKIPVPDGNLRMRQLDQLYDHSVELFAEALQSSERDLFLHPNCRQFNQQLRAKGLHYVVDWDSFLLCATTVDADLSARQRPESEIMSRAEVVYEHYNSGMPGTIMSNANRWRQLNLLRFVPRAEHRSPSSSYITDSYCQPLPQIVAPFQILRKQYEEIAWSQRALLREEPRGNLIALNASLGVPTAAEVVEHLKVLALQVAPEHPTNRTLLKQLCATYQWLNEHKDDARPHLLSVPGPLFLNVDDPSSETWEWRSAEQLLFNVEYDYDETKTFRVRRFLQDYRPLLLAAGAGSEEAVDYKPGAKSQDGNALRAAFDLMRKAGQLTDMLLMPSATMGEEIEVDNLRAHSTFLAAAIPHMRNALLGWSEGNSNEYSFPGTYFGARAVLGFVYTGKIEAYPAETSDGHMDFLRDLLELLSGADLWYMPELKDEIGRLVKEWKLLSRDTYWMIIENAERYQATPLLNYCLDWGKRNPQSVGTKDALAEGSESDGGCSEAAENDGYSD</sequence>
<keyword evidence="4" id="KW-1185">Reference proteome</keyword>
<dbReference type="InterPro" id="IPR011333">
    <property type="entry name" value="SKP1/BTB/POZ_sf"/>
</dbReference>
<dbReference type="CDD" id="cd18186">
    <property type="entry name" value="BTB_POZ_ZBTB_KLHL-like"/>
    <property type="match status" value="1"/>
</dbReference>
<dbReference type="PANTHER" id="PTHR15600">
    <property type="entry name" value="SACSIN"/>
    <property type="match status" value="1"/>
</dbReference>
<dbReference type="NCBIfam" id="NF047352">
    <property type="entry name" value="P_loop_sacsin"/>
    <property type="match status" value="1"/>
</dbReference>
<dbReference type="InterPro" id="IPR036890">
    <property type="entry name" value="HATPase_C_sf"/>
</dbReference>
<organism evidence="3 4">
    <name type="scientific">Mycena rosella</name>
    <name type="common">Pink bonnet</name>
    <name type="synonym">Agaricus rosellus</name>
    <dbReference type="NCBI Taxonomy" id="1033263"/>
    <lineage>
        <taxon>Eukaryota</taxon>
        <taxon>Fungi</taxon>
        <taxon>Dikarya</taxon>
        <taxon>Basidiomycota</taxon>
        <taxon>Agaricomycotina</taxon>
        <taxon>Agaricomycetes</taxon>
        <taxon>Agaricomycetidae</taxon>
        <taxon>Agaricales</taxon>
        <taxon>Marasmiineae</taxon>
        <taxon>Mycenaceae</taxon>
        <taxon>Mycena</taxon>
    </lineage>
</organism>
<dbReference type="PANTHER" id="PTHR15600:SF42">
    <property type="entry name" value="SACSIN"/>
    <property type="match status" value="1"/>
</dbReference>
<evidence type="ECO:0000313" key="3">
    <source>
        <dbReference type="EMBL" id="KAJ7681761.1"/>
    </source>
</evidence>
<comment type="caution">
    <text evidence="3">The sequence shown here is derived from an EMBL/GenBank/DDBJ whole genome shotgun (WGS) entry which is preliminary data.</text>
</comment>
<dbReference type="InterPro" id="IPR052972">
    <property type="entry name" value="Sacsin_chaperone_reg"/>
</dbReference>
<feature type="region of interest" description="Disordered" evidence="1">
    <location>
        <begin position="2680"/>
        <end position="2709"/>
    </location>
</feature>
<proteinExistence type="predicted"/>